<protein>
    <recommendedName>
        <fullName evidence="2">ASCH domain-containing protein</fullName>
    </recommendedName>
</protein>
<reference evidence="1" key="1">
    <citation type="submission" date="2020-03" db="EMBL/GenBank/DDBJ databases">
        <title>The deep terrestrial virosphere.</title>
        <authorList>
            <person name="Holmfeldt K."/>
            <person name="Nilsson E."/>
            <person name="Simone D."/>
            <person name="Lopez-Fernandez M."/>
            <person name="Wu X."/>
            <person name="de Brujin I."/>
            <person name="Lundin D."/>
            <person name="Andersson A."/>
            <person name="Bertilsson S."/>
            <person name="Dopson M."/>
        </authorList>
    </citation>
    <scope>NUCLEOTIDE SEQUENCE</scope>
    <source>
        <strain evidence="1">MM415B06282</strain>
    </source>
</reference>
<gene>
    <name evidence="1" type="ORF">MM415B06282_0010</name>
</gene>
<dbReference type="AlphaFoldDB" id="A0A6M3LV70"/>
<organism evidence="1">
    <name type="scientific">viral metagenome</name>
    <dbReference type="NCBI Taxonomy" id="1070528"/>
    <lineage>
        <taxon>unclassified sequences</taxon>
        <taxon>metagenomes</taxon>
        <taxon>organismal metagenomes</taxon>
    </lineage>
</organism>
<dbReference type="EMBL" id="MT143491">
    <property type="protein sequence ID" value="QJA97412.1"/>
    <property type="molecule type" value="Genomic_DNA"/>
</dbReference>
<proteinExistence type="predicted"/>
<evidence type="ECO:0000313" key="1">
    <source>
        <dbReference type="EMBL" id="QJA97412.1"/>
    </source>
</evidence>
<evidence type="ECO:0008006" key="2">
    <source>
        <dbReference type="Google" id="ProtNLM"/>
    </source>
</evidence>
<accession>A0A6M3LV70</accession>
<name>A0A6M3LV70_9ZZZZ</name>
<sequence length="145" mass="17094">MKPQPNVRLSNIEETNLWSYTLCEQDWKCTYGKPGDILWVRETFYKHKHIGMKFSDEYEALPYNLKPYYRKCSAIFMSIWVSRITLKITDVRVERLQEISEKDAISEGILAVASFADIWNSINGKKHPWASNPWVWVIDFERVGS</sequence>